<feature type="region of interest" description="Disordered" evidence="1">
    <location>
        <begin position="223"/>
        <end position="273"/>
    </location>
</feature>
<reference evidence="4" key="1">
    <citation type="submission" date="2022-11" db="UniProtKB">
        <authorList>
            <consortium name="WormBaseParasite"/>
        </authorList>
    </citation>
    <scope>IDENTIFICATION</scope>
</reference>
<evidence type="ECO:0000259" key="2">
    <source>
        <dbReference type="SMART" id="SM01177"/>
    </source>
</evidence>
<dbReference type="InterPro" id="IPR025261">
    <property type="entry name" value="Atos-like_cons_dom"/>
</dbReference>
<feature type="compositionally biased region" description="Low complexity" evidence="1">
    <location>
        <begin position="264"/>
        <end position="273"/>
    </location>
</feature>
<accession>A0A915M169</accession>
<dbReference type="WBParaSite" id="scaffold2209_cov212.g4454">
    <property type="protein sequence ID" value="scaffold2209_cov212.g4454"/>
    <property type="gene ID" value="scaffold2209_cov212.g4454"/>
</dbReference>
<feature type="compositionally biased region" description="Acidic residues" evidence="1">
    <location>
        <begin position="250"/>
        <end position="260"/>
    </location>
</feature>
<organism evidence="3 4">
    <name type="scientific">Meloidogyne javanica</name>
    <name type="common">Root-knot nematode worm</name>
    <dbReference type="NCBI Taxonomy" id="6303"/>
    <lineage>
        <taxon>Eukaryota</taxon>
        <taxon>Metazoa</taxon>
        <taxon>Ecdysozoa</taxon>
        <taxon>Nematoda</taxon>
        <taxon>Chromadorea</taxon>
        <taxon>Rhabditida</taxon>
        <taxon>Tylenchina</taxon>
        <taxon>Tylenchomorpha</taxon>
        <taxon>Tylenchoidea</taxon>
        <taxon>Meloidogynidae</taxon>
        <taxon>Meloidogyninae</taxon>
        <taxon>Meloidogyne</taxon>
        <taxon>Meloidogyne incognita group</taxon>
    </lineage>
</organism>
<sequence length="388" mass="43001">MDLAKEFLAEVLNERICLASNFSSGNEKKNLSTTTINSSPCPTTNKQQESAIIEANKYLENLKSVSIHVLLGHSECKESGDKLCSAMQDTEVWTFKLHHQRPPDSIGRPPMLPLFLKQALRSQLHFSPLRSWLTANTTLPCGLFPVVRVLASDHLLSNPISSQVQSHKFPACCCSTTPNGGGIWLELCVHWLKREYFLSKAPILCPSIEMDCNDSWVLPPLSDTNNGLNQEQNQRPSSSLSSSLCSSSSDSDEDIQEEDETLHNNNNKSSSNSFRRCCSARLICNFEESILSGRLTPSSIVDGYSLQLMVVPTQSMVMAPGGGFFSVQRVKYPVQTFFFFNEMGGSSLNEISTRTPALLHLARCELDSGGIPIPRHCNLQAFYFLPTT</sequence>
<proteinExistence type="predicted"/>
<evidence type="ECO:0000313" key="3">
    <source>
        <dbReference type="Proteomes" id="UP000887561"/>
    </source>
</evidence>
<evidence type="ECO:0000313" key="4">
    <source>
        <dbReference type="WBParaSite" id="scaffold2209_cov212.g4454"/>
    </source>
</evidence>
<feature type="domain" description="Atos-like conserved" evidence="2">
    <location>
        <begin position="282"/>
        <end position="358"/>
    </location>
</feature>
<keyword evidence="3" id="KW-1185">Reference proteome</keyword>
<protein>
    <submittedName>
        <fullName evidence="4">Atos-like conserved domain-containing protein</fullName>
    </submittedName>
</protein>
<dbReference type="AlphaFoldDB" id="A0A915M169"/>
<evidence type="ECO:0000256" key="1">
    <source>
        <dbReference type="SAM" id="MobiDB-lite"/>
    </source>
</evidence>
<feature type="compositionally biased region" description="Low complexity" evidence="1">
    <location>
        <begin position="237"/>
        <end position="249"/>
    </location>
</feature>
<name>A0A915M169_MELJA</name>
<dbReference type="SMART" id="SM01177">
    <property type="entry name" value="DUF4210"/>
    <property type="match status" value="1"/>
</dbReference>
<dbReference type="Proteomes" id="UP000887561">
    <property type="component" value="Unplaced"/>
</dbReference>
<feature type="compositionally biased region" description="Polar residues" evidence="1">
    <location>
        <begin position="223"/>
        <end position="236"/>
    </location>
</feature>